<keyword evidence="3" id="KW-0808">Transferase</keyword>
<dbReference type="InterPro" id="IPR036928">
    <property type="entry name" value="AS_sf"/>
</dbReference>
<feature type="region of interest" description="Disordered" evidence="1">
    <location>
        <begin position="245"/>
        <end position="264"/>
    </location>
</feature>
<keyword evidence="4" id="KW-1185">Reference proteome</keyword>
<feature type="region of interest" description="Disordered" evidence="1">
    <location>
        <begin position="284"/>
        <end position="344"/>
    </location>
</feature>
<evidence type="ECO:0000259" key="2">
    <source>
        <dbReference type="Pfam" id="PF01425"/>
    </source>
</evidence>
<dbReference type="RefSeq" id="WP_319942582.1">
    <property type="nucleotide sequence ID" value="NZ_WEGI01000002.1"/>
</dbReference>
<dbReference type="PANTHER" id="PTHR46310:SF7">
    <property type="entry name" value="AMIDASE 1"/>
    <property type="match status" value="1"/>
</dbReference>
<dbReference type="InterPro" id="IPR020556">
    <property type="entry name" value="Amidase_CS"/>
</dbReference>
<protein>
    <submittedName>
        <fullName evidence="3">Glutamyl-tRNA(Gln) amidotransferase subunit A</fullName>
        <ecNumber evidence="3">6.3.5.7</ecNumber>
    </submittedName>
</protein>
<evidence type="ECO:0000313" key="3">
    <source>
        <dbReference type="EMBL" id="MQY25512.1"/>
    </source>
</evidence>
<feature type="compositionally biased region" description="Low complexity" evidence="1">
    <location>
        <begin position="284"/>
        <end position="327"/>
    </location>
</feature>
<dbReference type="EC" id="6.3.5.7" evidence="3"/>
<dbReference type="PANTHER" id="PTHR46310">
    <property type="entry name" value="AMIDASE 1"/>
    <property type="match status" value="1"/>
</dbReference>
<name>A0A7K0DJV4_9NOCA</name>
<organism evidence="3 4">
    <name type="scientific">Nocardia aurantia</name>
    <dbReference type="NCBI Taxonomy" id="2585199"/>
    <lineage>
        <taxon>Bacteria</taxon>
        <taxon>Bacillati</taxon>
        <taxon>Actinomycetota</taxon>
        <taxon>Actinomycetes</taxon>
        <taxon>Mycobacteriales</taxon>
        <taxon>Nocardiaceae</taxon>
        <taxon>Nocardia</taxon>
    </lineage>
</organism>
<gene>
    <name evidence="3" type="primary">gatA_1</name>
    <name evidence="3" type="ORF">NRB56_10690</name>
</gene>
<dbReference type="InterPro" id="IPR023631">
    <property type="entry name" value="Amidase_dom"/>
</dbReference>
<evidence type="ECO:0000256" key="1">
    <source>
        <dbReference type="SAM" id="MobiDB-lite"/>
    </source>
</evidence>
<feature type="domain" description="Amidase" evidence="2">
    <location>
        <begin position="34"/>
        <end position="206"/>
    </location>
</feature>
<proteinExistence type="predicted"/>
<dbReference type="Pfam" id="PF01425">
    <property type="entry name" value="Amidase"/>
    <property type="match status" value="1"/>
</dbReference>
<keyword evidence="3" id="KW-0436">Ligase</keyword>
<dbReference type="EMBL" id="WEGI01000002">
    <property type="protein sequence ID" value="MQY25512.1"/>
    <property type="molecule type" value="Genomic_DNA"/>
</dbReference>
<sequence>MSSPPVTPVDEFPTDTSMWRVLPPDGPLVPGDYGPLNHARVAVKDLFAVAGQQIGAGNPAWLAEAPVETSHADAVTALLNAGADITGMALTDELAFSLEGANIHYGAVPNPVAPQHLCGGSSSGPAAAVAAGVADIGLGTDTAGSIRVPASYCGLYGLRTTHDAVSRTGLLGLAPSFDTVGLLTRDLDLLTRAADALLPPQPRHPITTILLAPSLIDLLPESARTLFTAAVHALGVEVRPVEVPLPDLSEATDPGPDRPARDSVPAEIDDAATGIGPEVAVSRSALPADPAPPAVASAPSPDVASASSTHTASAPPPHTVSTSLPHGPGLPSPPSSDRPDRPASTEALTAVLAAFRAVQAAEAWRLHGDFVTKHPGALAPEIAARFEFGRSVTPATEAEAREVLRRTAKAWHAALPSGTAFALPAAASPAPHRNADPATVESTRQATLRLTCHASLAGLPALTLPGPQLDGLPLGLCLLAGPGQDRSLLSFAARS</sequence>
<dbReference type="GO" id="GO:0050567">
    <property type="term" value="F:glutaminyl-tRNA synthase (glutamine-hydrolyzing) activity"/>
    <property type="evidence" value="ECO:0007669"/>
    <property type="project" value="UniProtKB-EC"/>
</dbReference>
<accession>A0A7K0DJV4</accession>
<dbReference type="Proteomes" id="UP000431401">
    <property type="component" value="Unassembled WGS sequence"/>
</dbReference>
<dbReference type="GO" id="GO:0016740">
    <property type="term" value="F:transferase activity"/>
    <property type="evidence" value="ECO:0007669"/>
    <property type="project" value="UniProtKB-KW"/>
</dbReference>
<comment type="caution">
    <text evidence="3">The sequence shown here is derived from an EMBL/GenBank/DDBJ whole genome shotgun (WGS) entry which is preliminary data.</text>
</comment>
<dbReference type="AlphaFoldDB" id="A0A7K0DJV4"/>
<dbReference type="Gene3D" id="3.90.1300.10">
    <property type="entry name" value="Amidase signature (AS) domain"/>
    <property type="match status" value="2"/>
</dbReference>
<reference evidence="3 4" key="1">
    <citation type="submission" date="2019-10" db="EMBL/GenBank/DDBJ databases">
        <title>Nocardia macrotermitis sp. nov. and Nocardia aurantia sp. nov., isolated from the gut of fungus growing-termite Macrotermes natalensis.</title>
        <authorList>
            <person name="Benndorf R."/>
            <person name="Schwitalla J."/>
            <person name="Martin K."/>
            <person name="De Beer W."/>
            <person name="Kaster A.-K."/>
            <person name="Vollmers J."/>
            <person name="Poulsen M."/>
            <person name="Beemelmanns C."/>
        </authorList>
    </citation>
    <scope>NUCLEOTIDE SEQUENCE [LARGE SCALE GENOMIC DNA]</scope>
    <source>
        <strain evidence="3 4">RB56</strain>
    </source>
</reference>
<dbReference type="SUPFAM" id="SSF75304">
    <property type="entry name" value="Amidase signature (AS) enzymes"/>
    <property type="match status" value="1"/>
</dbReference>
<evidence type="ECO:0000313" key="4">
    <source>
        <dbReference type="Proteomes" id="UP000431401"/>
    </source>
</evidence>
<dbReference type="PROSITE" id="PS00571">
    <property type="entry name" value="AMIDASES"/>
    <property type="match status" value="1"/>
</dbReference>